<reference evidence="4" key="1">
    <citation type="journal article" date="2019" name="Int. J. Syst. Evol. Microbiol.">
        <title>The Global Catalogue of Microorganisms (GCM) 10K type strain sequencing project: providing services to taxonomists for standard genome sequencing and annotation.</title>
        <authorList>
            <consortium name="The Broad Institute Genomics Platform"/>
            <consortium name="The Broad Institute Genome Sequencing Center for Infectious Disease"/>
            <person name="Wu L."/>
            <person name="Ma J."/>
        </authorList>
    </citation>
    <scope>NUCLEOTIDE SEQUENCE [LARGE SCALE GENOMIC DNA]</scope>
    <source>
        <strain evidence="4">CCM 7480</strain>
    </source>
</reference>
<name>A0ABV7PHK9_9BURK</name>
<evidence type="ECO:0000256" key="2">
    <source>
        <dbReference type="SAM" id="Phobius"/>
    </source>
</evidence>
<keyword evidence="4" id="KW-1185">Reference proteome</keyword>
<accession>A0ABV7PHK9</accession>
<keyword evidence="2" id="KW-0472">Membrane</keyword>
<sequence length="90" mass="9531">MKPFNLRRQLGQGMTEYIIIVALIAVAAIGVYKAFGDVVRGQTSVAASTLAGKDSGGARTRVEEAGDESNERGQGKKDLTNFELDTKGGK</sequence>
<gene>
    <name evidence="3" type="ORF">ACFOPH_04495</name>
</gene>
<feature type="compositionally biased region" description="Basic and acidic residues" evidence="1">
    <location>
        <begin position="60"/>
        <end position="90"/>
    </location>
</feature>
<evidence type="ECO:0000313" key="3">
    <source>
        <dbReference type="EMBL" id="MFC3457503.1"/>
    </source>
</evidence>
<feature type="transmembrane region" description="Helical" evidence="2">
    <location>
        <begin position="17"/>
        <end position="35"/>
    </location>
</feature>
<comment type="caution">
    <text evidence="3">The sequence shown here is derived from an EMBL/GenBank/DDBJ whole genome shotgun (WGS) entry which is preliminary data.</text>
</comment>
<evidence type="ECO:0000256" key="1">
    <source>
        <dbReference type="SAM" id="MobiDB-lite"/>
    </source>
</evidence>
<organism evidence="3 4">
    <name type="scientific">Massilia haematophila</name>
    <dbReference type="NCBI Taxonomy" id="457923"/>
    <lineage>
        <taxon>Bacteria</taxon>
        <taxon>Pseudomonadati</taxon>
        <taxon>Pseudomonadota</taxon>
        <taxon>Betaproteobacteria</taxon>
        <taxon>Burkholderiales</taxon>
        <taxon>Oxalobacteraceae</taxon>
        <taxon>Telluria group</taxon>
        <taxon>Massilia</taxon>
    </lineage>
</organism>
<dbReference type="RefSeq" id="WP_312552190.1">
    <property type="nucleotide sequence ID" value="NZ_JBHRVV010000001.1"/>
</dbReference>
<dbReference type="EMBL" id="JBHRVV010000001">
    <property type="protein sequence ID" value="MFC3457503.1"/>
    <property type="molecule type" value="Genomic_DNA"/>
</dbReference>
<evidence type="ECO:0000313" key="4">
    <source>
        <dbReference type="Proteomes" id="UP001595665"/>
    </source>
</evidence>
<keyword evidence="2" id="KW-0812">Transmembrane</keyword>
<dbReference type="Proteomes" id="UP001595665">
    <property type="component" value="Unassembled WGS sequence"/>
</dbReference>
<feature type="region of interest" description="Disordered" evidence="1">
    <location>
        <begin position="49"/>
        <end position="90"/>
    </location>
</feature>
<proteinExistence type="predicted"/>
<protein>
    <submittedName>
        <fullName evidence="3">Flp family type IVb pilin</fullName>
    </submittedName>
</protein>
<keyword evidence="2" id="KW-1133">Transmembrane helix</keyword>